<evidence type="ECO:0000256" key="3">
    <source>
        <dbReference type="PIRNR" id="PIRNR006221"/>
    </source>
</evidence>
<comment type="similarity">
    <text evidence="3">Belongs to the fructosamine kinase family.</text>
</comment>
<sequence length="304" mass="33107">MPSAVHKLFVEAIQKEEPGVTVSASSSPPIQSSSGQGYIGKVGSPSETEQFIGEAESLRGINVAAPGLAPKLLAAGVFDEETAESGNEVGKPYFLCEYKHMGTLTDNAANILGKRLATELHAYKSKMGFGFHVPTFCGQTKQANGWFDSWEQCFDALVGSLFATLRKQGGYEALCRQGDELRKSLIPALLGPLVIQPVLLHGDLWSGNTGTDAKTGQPVIFDPSSYYGHNEADLAIARIFGGIPKSFFKTYHEYLPKSEPEDQYELRGDLYELYHYLNHTVLFGGSYASSAKRKMDRLLAAIIT</sequence>
<dbReference type="GO" id="GO:0102193">
    <property type="term" value="F:protein-ribulosamine 3-kinase activity"/>
    <property type="evidence" value="ECO:0007669"/>
    <property type="project" value="UniProtKB-EC"/>
</dbReference>
<protein>
    <recommendedName>
        <fullName evidence="1">protein-ribulosamine 3-kinase</fullName>
        <ecNumber evidence="1">2.7.1.172</ecNumber>
    </recommendedName>
</protein>
<feature type="compositionally biased region" description="Low complexity" evidence="4">
    <location>
        <begin position="23"/>
        <end position="36"/>
    </location>
</feature>
<dbReference type="EC" id="2.7.1.172" evidence="1"/>
<organism evidence="5 6">
    <name type="scientific">Rhodofomes roseus</name>
    <dbReference type="NCBI Taxonomy" id="34475"/>
    <lineage>
        <taxon>Eukaryota</taxon>
        <taxon>Fungi</taxon>
        <taxon>Dikarya</taxon>
        <taxon>Basidiomycota</taxon>
        <taxon>Agaricomycotina</taxon>
        <taxon>Agaricomycetes</taxon>
        <taxon>Polyporales</taxon>
        <taxon>Rhodofomes</taxon>
    </lineage>
</organism>
<evidence type="ECO:0000313" key="5">
    <source>
        <dbReference type="EMBL" id="TFY69998.1"/>
    </source>
</evidence>
<dbReference type="AlphaFoldDB" id="A0A4Y9Z839"/>
<evidence type="ECO:0000256" key="1">
    <source>
        <dbReference type="ARBA" id="ARBA00011961"/>
    </source>
</evidence>
<dbReference type="InterPro" id="IPR011009">
    <property type="entry name" value="Kinase-like_dom_sf"/>
</dbReference>
<dbReference type="InterPro" id="IPR016477">
    <property type="entry name" value="Fructo-/Ketosamine-3-kinase"/>
</dbReference>
<dbReference type="EMBL" id="SEKV01000002">
    <property type="protein sequence ID" value="TFY69998.1"/>
    <property type="molecule type" value="Genomic_DNA"/>
</dbReference>
<dbReference type="GO" id="GO:0016301">
    <property type="term" value="F:kinase activity"/>
    <property type="evidence" value="ECO:0007669"/>
    <property type="project" value="UniProtKB-UniRule"/>
</dbReference>
<dbReference type="PANTHER" id="PTHR12149:SF8">
    <property type="entry name" value="PROTEIN-RIBULOSAMINE 3-KINASE"/>
    <property type="match status" value="1"/>
</dbReference>
<dbReference type="SUPFAM" id="SSF56112">
    <property type="entry name" value="Protein kinase-like (PK-like)"/>
    <property type="match status" value="1"/>
</dbReference>
<evidence type="ECO:0000313" key="6">
    <source>
        <dbReference type="Proteomes" id="UP000298390"/>
    </source>
</evidence>
<evidence type="ECO:0000256" key="4">
    <source>
        <dbReference type="SAM" id="MobiDB-lite"/>
    </source>
</evidence>
<keyword evidence="3" id="KW-0808">Transferase</keyword>
<comment type="caution">
    <text evidence="5">The sequence shown here is derived from an EMBL/GenBank/DDBJ whole genome shotgun (WGS) entry which is preliminary data.</text>
</comment>
<evidence type="ECO:0000256" key="2">
    <source>
        <dbReference type="ARBA" id="ARBA00048655"/>
    </source>
</evidence>
<gene>
    <name evidence="5" type="ORF">EVJ58_g97</name>
</gene>
<keyword evidence="3" id="KW-0418">Kinase</keyword>
<dbReference type="Gene3D" id="3.90.1200.10">
    <property type="match status" value="1"/>
</dbReference>
<comment type="catalytic activity">
    <reaction evidence="2">
        <text>N(6)-D-ribulosyl-L-lysyl-[protein] + ATP = N(6)-(3-O-phospho-D-ribulosyl)-L-lysyl-[protein] + ADP + H(+)</text>
        <dbReference type="Rhea" id="RHEA:48432"/>
        <dbReference type="Rhea" id="RHEA-COMP:12103"/>
        <dbReference type="Rhea" id="RHEA-COMP:12104"/>
        <dbReference type="ChEBI" id="CHEBI:15378"/>
        <dbReference type="ChEBI" id="CHEBI:30616"/>
        <dbReference type="ChEBI" id="CHEBI:90418"/>
        <dbReference type="ChEBI" id="CHEBI:90420"/>
        <dbReference type="ChEBI" id="CHEBI:456216"/>
        <dbReference type="EC" id="2.7.1.172"/>
    </reaction>
    <physiologicalReaction direction="left-to-right" evidence="2">
        <dbReference type="Rhea" id="RHEA:48433"/>
    </physiologicalReaction>
</comment>
<feature type="region of interest" description="Disordered" evidence="4">
    <location>
        <begin position="20"/>
        <end position="39"/>
    </location>
</feature>
<name>A0A4Y9Z839_9APHY</name>
<dbReference type="PANTHER" id="PTHR12149">
    <property type="entry name" value="FRUCTOSAMINE 3 KINASE-RELATED PROTEIN"/>
    <property type="match status" value="1"/>
</dbReference>
<reference evidence="5 6" key="1">
    <citation type="submission" date="2019-01" db="EMBL/GenBank/DDBJ databases">
        <title>Genome sequencing of the rare red list fungi Fomitopsis rosea.</title>
        <authorList>
            <person name="Buettner E."/>
            <person name="Kellner H."/>
        </authorList>
    </citation>
    <scope>NUCLEOTIDE SEQUENCE [LARGE SCALE GENOMIC DNA]</scope>
    <source>
        <strain evidence="5 6">DSM 105464</strain>
    </source>
</reference>
<dbReference type="PIRSF" id="PIRSF006221">
    <property type="entry name" value="Ketosamine-3-kinase"/>
    <property type="match status" value="1"/>
</dbReference>
<dbReference type="STRING" id="34475.A0A4Y9Z839"/>
<dbReference type="Proteomes" id="UP000298390">
    <property type="component" value="Unassembled WGS sequence"/>
</dbReference>
<accession>A0A4Y9Z839</accession>
<proteinExistence type="inferred from homology"/>
<dbReference type="Pfam" id="PF03881">
    <property type="entry name" value="Fructosamin_kin"/>
    <property type="match status" value="1"/>
</dbReference>